<evidence type="ECO:0000313" key="3">
    <source>
        <dbReference type="EMBL" id="VAW02065.1"/>
    </source>
</evidence>
<feature type="domain" description="Transglycosylase SLT" evidence="2">
    <location>
        <begin position="491"/>
        <end position="594"/>
    </location>
</feature>
<dbReference type="SUPFAM" id="SSF53955">
    <property type="entry name" value="Lysozyme-like"/>
    <property type="match status" value="1"/>
</dbReference>
<dbReference type="PANTHER" id="PTHR37423:SF2">
    <property type="entry name" value="MEMBRANE-BOUND LYTIC MUREIN TRANSGLYCOSYLASE C"/>
    <property type="match status" value="1"/>
</dbReference>
<dbReference type="InterPro" id="IPR023346">
    <property type="entry name" value="Lysozyme-like_dom_sf"/>
</dbReference>
<dbReference type="GO" id="GO:0042597">
    <property type="term" value="C:periplasmic space"/>
    <property type="evidence" value="ECO:0007669"/>
    <property type="project" value="InterPro"/>
</dbReference>
<sequence length="653" mass="72431">MLRGPVIFLVLICLAIAGVADEHRPDAPRPLLSAFKAAQAGRWERAAALAARDGPVAADLIEWQRLRAGLGSAGEVLDFLDRNGDWPGLKYLRKQSEEAMASADFDKVLAFYADAPPQSGLGMLNYARALTARGHAGEAEINLVLAWRTMDLTTAEHDAFIKAHGKLLKPHHQARLQMALWRGLKDVQQMLPLVSKDQRELVEIRQMIKNGKPDWQDRLKALPKDLQNDPGVAFEQFSRFVKRDEKTSAIAVILKQSRLENGLGEPERWASWRRALARSMMRDGKAQMAYDLASVHQLVEGANYADLEWLSGYLALKYLGKPKQALTHFRNFSAAVKSPVSKGRAGYWLGRAQEALGDADAARAAYLIGAKYQTSFYGLLAAEKAGVSFDERLSGMEEFPPWRGAGFTKTSIFQAGILALAAGDMYLARRFFTQLAMTLNRPALGQIGQALAELDQPHLQVKVGKTAARRGLVLHAPYYALHPIMREPLPVPMEMALAIARRESEFDFSVVSGAGAQGLMQLMPATAKKVANDLELEHESARVLRDWRYNARLGSAYLAQLAEQFEGNILLVAAGYNAGPNRSLRWIEGYGDPRKARTDAVDWIEHIPFRETRNYVMRVAESLPVYRARLGKNPLPIPFSQELSGSSVRVLAE</sequence>
<dbReference type="Gene3D" id="1.25.20.10">
    <property type="entry name" value="Bacterial muramidases"/>
    <property type="match status" value="1"/>
</dbReference>
<dbReference type="Gene3D" id="1.10.530.10">
    <property type="match status" value="1"/>
</dbReference>
<accession>A0A3B0S6U1</accession>
<keyword evidence="3" id="KW-0326">Glycosidase</keyword>
<dbReference type="CDD" id="cd13401">
    <property type="entry name" value="Slt70-like"/>
    <property type="match status" value="1"/>
</dbReference>
<dbReference type="PANTHER" id="PTHR37423">
    <property type="entry name" value="SOLUBLE LYTIC MUREIN TRANSGLYCOSYLASE-RELATED"/>
    <property type="match status" value="1"/>
</dbReference>
<keyword evidence="3" id="KW-0378">Hydrolase</keyword>
<dbReference type="EC" id="3.2.1.-" evidence="3"/>
<organism evidence="3">
    <name type="scientific">hydrothermal vent metagenome</name>
    <dbReference type="NCBI Taxonomy" id="652676"/>
    <lineage>
        <taxon>unclassified sequences</taxon>
        <taxon>metagenomes</taxon>
        <taxon>ecological metagenomes</taxon>
    </lineage>
</organism>
<dbReference type="EMBL" id="UOEG01000236">
    <property type="protein sequence ID" value="VAW02065.1"/>
    <property type="molecule type" value="Genomic_DNA"/>
</dbReference>
<reference evidence="3" key="1">
    <citation type="submission" date="2018-06" db="EMBL/GenBank/DDBJ databases">
        <authorList>
            <person name="Zhirakovskaya E."/>
        </authorList>
    </citation>
    <scope>NUCLEOTIDE SEQUENCE</scope>
</reference>
<dbReference type="AlphaFoldDB" id="A0A3B0S6U1"/>
<dbReference type="InterPro" id="IPR008939">
    <property type="entry name" value="Lytic_TGlycosylase_superhlx_U"/>
</dbReference>
<dbReference type="Pfam" id="PF01464">
    <property type="entry name" value="SLT"/>
    <property type="match status" value="1"/>
</dbReference>
<gene>
    <name evidence="3" type="ORF">MNBD_ALPHA07-12</name>
</gene>
<name>A0A3B0S6U1_9ZZZZ</name>
<evidence type="ECO:0000256" key="1">
    <source>
        <dbReference type="ARBA" id="ARBA00022729"/>
    </source>
</evidence>
<dbReference type="InterPro" id="IPR008258">
    <property type="entry name" value="Transglycosylase_SLT_dom_1"/>
</dbReference>
<evidence type="ECO:0000259" key="2">
    <source>
        <dbReference type="Pfam" id="PF01464"/>
    </source>
</evidence>
<dbReference type="GO" id="GO:0004553">
    <property type="term" value="F:hydrolase activity, hydrolyzing O-glycosyl compounds"/>
    <property type="evidence" value="ECO:0007669"/>
    <property type="project" value="InterPro"/>
</dbReference>
<keyword evidence="1" id="KW-0732">Signal</keyword>
<protein>
    <submittedName>
        <fullName evidence="3">Soluble lytic murein transglycosylase</fullName>
        <ecNumber evidence="3">3.2.1.-</ecNumber>
    </submittedName>
</protein>
<proteinExistence type="predicted"/>
<dbReference type="SUPFAM" id="SSF48435">
    <property type="entry name" value="Bacterial muramidases"/>
    <property type="match status" value="1"/>
</dbReference>